<name>A0A8S5QQ69_9CAUD</name>
<organism evidence="1">
    <name type="scientific">Siphoviridae sp. ctgBD49</name>
    <dbReference type="NCBI Taxonomy" id="2826420"/>
    <lineage>
        <taxon>Viruses</taxon>
        <taxon>Duplodnaviria</taxon>
        <taxon>Heunggongvirae</taxon>
        <taxon>Uroviricota</taxon>
        <taxon>Caudoviricetes</taxon>
    </lineage>
</organism>
<reference evidence="1" key="1">
    <citation type="journal article" date="2021" name="Proc. Natl. Acad. Sci. U.S.A.">
        <title>A Catalog of Tens of Thousands of Viruses from Human Metagenomes Reveals Hidden Associations with Chronic Diseases.</title>
        <authorList>
            <person name="Tisza M.J."/>
            <person name="Buck C.B."/>
        </authorList>
    </citation>
    <scope>NUCLEOTIDE SEQUENCE</scope>
    <source>
        <strain evidence="1">CtgBD49</strain>
    </source>
</reference>
<evidence type="ECO:0000313" key="1">
    <source>
        <dbReference type="EMBL" id="DAE20955.1"/>
    </source>
</evidence>
<accession>A0A8S5QQ69</accession>
<sequence>MSIEILDSWKEFDTNFAIVKTSGGIFIISRGRSNYAVEGEIEHFLVQPCRISQKYIGVYWRVGENPTNVSKSSESFKADLSRIENLTGADPFELMGLVKEKEED</sequence>
<dbReference type="EMBL" id="BK015703">
    <property type="protein sequence ID" value="DAE20955.1"/>
    <property type="molecule type" value="Genomic_DNA"/>
</dbReference>
<proteinExistence type="predicted"/>
<protein>
    <submittedName>
        <fullName evidence="1">Uncharacterized protein</fullName>
    </submittedName>
</protein>